<dbReference type="AlphaFoldDB" id="A0A8T1T6F6"/>
<feature type="compositionally biased region" description="Basic and acidic residues" evidence="1">
    <location>
        <begin position="142"/>
        <end position="152"/>
    </location>
</feature>
<evidence type="ECO:0000256" key="1">
    <source>
        <dbReference type="SAM" id="MobiDB-lite"/>
    </source>
</evidence>
<feature type="region of interest" description="Disordered" evidence="1">
    <location>
        <begin position="65"/>
        <end position="94"/>
    </location>
</feature>
<keyword evidence="2" id="KW-1133">Transmembrane helix</keyword>
<reference evidence="3 4" key="1">
    <citation type="journal article" date="2020" name="G3 (Bethesda)">
        <title>Draft Genome of the Common Snapping Turtle, Chelydra serpentina, a Model for Phenotypic Plasticity in Reptiles.</title>
        <authorList>
            <person name="Das D."/>
            <person name="Singh S.K."/>
            <person name="Bierstedt J."/>
            <person name="Erickson A."/>
            <person name="Galli G.L.J."/>
            <person name="Crossley D.A. 2nd"/>
            <person name="Rhen T."/>
        </authorList>
    </citation>
    <scope>NUCLEOTIDE SEQUENCE [LARGE SCALE GENOMIC DNA]</scope>
    <source>
        <strain evidence="3">KW</strain>
    </source>
</reference>
<keyword evidence="4" id="KW-1185">Reference proteome</keyword>
<keyword evidence="2" id="KW-0472">Membrane</keyword>
<evidence type="ECO:0000313" key="3">
    <source>
        <dbReference type="EMBL" id="KAG6936648.1"/>
    </source>
</evidence>
<protein>
    <submittedName>
        <fullName evidence="3">Uncharacterized protein</fullName>
    </submittedName>
</protein>
<name>A0A8T1T6F6_CHESE</name>
<feature type="compositionally biased region" description="Acidic residues" evidence="1">
    <location>
        <begin position="65"/>
        <end position="77"/>
    </location>
</feature>
<feature type="non-terminal residue" evidence="3">
    <location>
        <position position="1"/>
    </location>
</feature>
<feature type="transmembrane region" description="Helical" evidence="2">
    <location>
        <begin position="240"/>
        <end position="264"/>
    </location>
</feature>
<dbReference type="OrthoDB" id="10432148at2759"/>
<dbReference type="EMBL" id="JAHGAV010000031">
    <property type="protein sequence ID" value="KAG6936648.1"/>
    <property type="molecule type" value="Genomic_DNA"/>
</dbReference>
<evidence type="ECO:0000256" key="2">
    <source>
        <dbReference type="SAM" id="Phobius"/>
    </source>
</evidence>
<gene>
    <name evidence="3" type="ORF">G0U57_012033</name>
</gene>
<keyword evidence="2" id="KW-0812">Transmembrane</keyword>
<evidence type="ECO:0000313" key="4">
    <source>
        <dbReference type="Proteomes" id="UP000765507"/>
    </source>
</evidence>
<comment type="caution">
    <text evidence="3">The sequence shown here is derived from an EMBL/GenBank/DDBJ whole genome shotgun (WGS) entry which is preliminary data.</text>
</comment>
<dbReference type="Proteomes" id="UP000765507">
    <property type="component" value="Unassembled WGS sequence"/>
</dbReference>
<proteinExistence type="predicted"/>
<accession>A0A8T1T6F6</accession>
<organism evidence="3 4">
    <name type="scientific">Chelydra serpentina</name>
    <name type="common">Snapping turtle</name>
    <name type="synonym">Testudo serpentina</name>
    <dbReference type="NCBI Taxonomy" id="8475"/>
    <lineage>
        <taxon>Eukaryota</taxon>
        <taxon>Metazoa</taxon>
        <taxon>Chordata</taxon>
        <taxon>Craniata</taxon>
        <taxon>Vertebrata</taxon>
        <taxon>Euteleostomi</taxon>
        <taxon>Archelosauria</taxon>
        <taxon>Testudinata</taxon>
        <taxon>Testudines</taxon>
        <taxon>Cryptodira</taxon>
        <taxon>Durocryptodira</taxon>
        <taxon>Americhelydia</taxon>
        <taxon>Chelydroidea</taxon>
        <taxon>Chelydridae</taxon>
        <taxon>Chelydra</taxon>
    </lineage>
</organism>
<sequence>RSPHSSAEEIFSFSVSDWDPCELERVTVDDFSRLFPDDTSMEGNCGDIEVVAMIHRTEDEGDLLEEMDQPGGEEGEGGGDNNRGPQGDDLGGEAPAILHRNEEKQHGTLGGPVDQGHGRSIAWEQEHPGILKRPINHGEQENLAQKEGHPETLAEPVGEEEQGSKSMAGGDHARLQTLTGQVWVKEVPLQAGRHKGACQLLLSGQHHRKVPAPVTFPDDVPMGQKILLQFPETCLPCSCLWWLVASGFLLYCVLTLGLFLNCWISS</sequence>
<feature type="region of interest" description="Disordered" evidence="1">
    <location>
        <begin position="142"/>
        <end position="169"/>
    </location>
</feature>